<comment type="caution">
    <text evidence="1">The sequence shown here is derived from an EMBL/GenBank/DDBJ whole genome shotgun (WGS) entry which is preliminary data.</text>
</comment>
<dbReference type="EMBL" id="JAWLUM010000004">
    <property type="protein sequence ID" value="MDV7136419.1"/>
    <property type="molecule type" value="Genomic_DNA"/>
</dbReference>
<name>A0ABU4EYT3_WILMA</name>
<protein>
    <submittedName>
        <fullName evidence="1">Uncharacterized protein</fullName>
    </submittedName>
</protein>
<proteinExistence type="predicted"/>
<gene>
    <name evidence="1" type="ORF">R4198_22200</name>
</gene>
<dbReference type="Proteomes" id="UP001185792">
    <property type="component" value="Unassembled WGS sequence"/>
</dbReference>
<keyword evidence="2" id="KW-1185">Reference proteome</keyword>
<reference evidence="1 2" key="1">
    <citation type="submission" date="2023-10" db="EMBL/GenBank/DDBJ databases">
        <title>Development of a sustainable strategy for remediation of hydrocarbon-contaminated territories based on the waste exchange concept.</title>
        <authorList>
            <person name="Krivoruchko A."/>
        </authorList>
    </citation>
    <scope>NUCLEOTIDE SEQUENCE [LARGE SCALE GENOMIC DNA]</scope>
    <source>
        <strain evidence="1 2">IEGM 1236</strain>
    </source>
</reference>
<evidence type="ECO:0000313" key="2">
    <source>
        <dbReference type="Proteomes" id="UP001185792"/>
    </source>
</evidence>
<evidence type="ECO:0000313" key="1">
    <source>
        <dbReference type="EMBL" id="MDV7136419.1"/>
    </source>
</evidence>
<sequence>MPIRPSTVPYQPSSVPMLPSRLLLVRIYSSMSLQRRAVVGAIGTLGGKEGTLDGW</sequence>
<organism evidence="1 2">
    <name type="scientific">Williamsia marianensis</name>
    <dbReference type="NCBI Taxonomy" id="85044"/>
    <lineage>
        <taxon>Bacteria</taxon>
        <taxon>Bacillati</taxon>
        <taxon>Actinomycetota</taxon>
        <taxon>Actinomycetes</taxon>
        <taxon>Mycobacteriales</taxon>
        <taxon>Nocardiaceae</taxon>
        <taxon>Williamsia</taxon>
    </lineage>
</organism>
<accession>A0ABU4EYT3</accession>